<feature type="region of interest" description="Disordered" evidence="2">
    <location>
        <begin position="20"/>
        <end position="56"/>
    </location>
</feature>
<comment type="caution">
    <text evidence="5">The sequence shown here is derived from an EMBL/GenBank/DDBJ whole genome shotgun (WGS) entry which is preliminary data.</text>
</comment>
<organism evidence="5 6">
    <name type="scientific">Actinacidiphila acidipaludis</name>
    <dbReference type="NCBI Taxonomy" id="2873382"/>
    <lineage>
        <taxon>Bacteria</taxon>
        <taxon>Bacillati</taxon>
        <taxon>Actinomycetota</taxon>
        <taxon>Actinomycetes</taxon>
        <taxon>Kitasatosporales</taxon>
        <taxon>Streptomycetaceae</taxon>
        <taxon>Actinacidiphila</taxon>
    </lineage>
</organism>
<evidence type="ECO:0000256" key="3">
    <source>
        <dbReference type="SAM" id="SignalP"/>
    </source>
</evidence>
<feature type="domain" description="DUF4352" evidence="4">
    <location>
        <begin position="71"/>
        <end position="171"/>
    </location>
</feature>
<evidence type="ECO:0000313" key="5">
    <source>
        <dbReference type="EMBL" id="MBY8879726.1"/>
    </source>
</evidence>
<feature type="chain" id="PRO_5047449045" evidence="3">
    <location>
        <begin position="21"/>
        <end position="191"/>
    </location>
</feature>
<reference evidence="5 6" key="1">
    <citation type="submission" date="2021-08" db="EMBL/GenBank/DDBJ databases">
        <title>WGS of actinomycetes from Thailand.</title>
        <authorList>
            <person name="Thawai C."/>
        </authorList>
    </citation>
    <scope>NUCLEOTIDE SEQUENCE [LARGE SCALE GENOMIC DNA]</scope>
    <source>
        <strain evidence="5 6">PLK6-54</strain>
    </source>
</reference>
<sequence length="191" mass="19114">MRSMAGIALTALLVTAAAGCAGSPEATRTPSSTTPQESASSGQKGPIASASPSPVPVGRTLSLTGIKAGEKLDVAVVKVVDPASGTELSSPPPGKRLVAVQFRLHNTGSTTYTDSPDNGAKVVDTKGQGFDSAITDTTSAGPNFPATTTVSPGGKALGFIVFEVPAASKIALVQFALDSGFSTDVGQWKVP</sequence>
<name>A0ABS7Q9C0_9ACTN</name>
<accession>A0ABS7Q9C0</accession>
<evidence type="ECO:0000259" key="4">
    <source>
        <dbReference type="Pfam" id="PF11611"/>
    </source>
</evidence>
<feature type="compositionally biased region" description="Polar residues" evidence="2">
    <location>
        <begin position="26"/>
        <end position="43"/>
    </location>
</feature>
<evidence type="ECO:0000313" key="6">
    <source>
        <dbReference type="Proteomes" id="UP000778578"/>
    </source>
</evidence>
<keyword evidence="6" id="KW-1185">Reference proteome</keyword>
<protein>
    <submittedName>
        <fullName evidence="5">DUF4352 domain-containing protein</fullName>
    </submittedName>
</protein>
<dbReference type="Pfam" id="PF11611">
    <property type="entry name" value="DUF4352"/>
    <property type="match status" value="1"/>
</dbReference>
<dbReference type="Proteomes" id="UP000778578">
    <property type="component" value="Unassembled WGS sequence"/>
</dbReference>
<dbReference type="RefSeq" id="WP_222964039.1">
    <property type="nucleotide sequence ID" value="NZ_JAINZZ010000023.1"/>
</dbReference>
<feature type="signal peptide" evidence="3">
    <location>
        <begin position="1"/>
        <end position="20"/>
    </location>
</feature>
<dbReference type="InterPro" id="IPR029051">
    <property type="entry name" value="DUF4352"/>
</dbReference>
<dbReference type="EMBL" id="JAINZZ010000023">
    <property type="protein sequence ID" value="MBY8879726.1"/>
    <property type="molecule type" value="Genomic_DNA"/>
</dbReference>
<proteinExistence type="predicted"/>
<evidence type="ECO:0000256" key="2">
    <source>
        <dbReference type="SAM" id="MobiDB-lite"/>
    </source>
</evidence>
<keyword evidence="1 3" id="KW-0732">Signal</keyword>
<gene>
    <name evidence="5" type="ORF">K7862_19075</name>
</gene>
<dbReference type="Gene3D" id="2.60.40.1240">
    <property type="match status" value="1"/>
</dbReference>
<evidence type="ECO:0000256" key="1">
    <source>
        <dbReference type="ARBA" id="ARBA00022729"/>
    </source>
</evidence>
<dbReference type="InterPro" id="IPR029050">
    <property type="entry name" value="Immunoprotect_excell_Ig-like"/>
</dbReference>
<dbReference type="PROSITE" id="PS51257">
    <property type="entry name" value="PROKAR_LIPOPROTEIN"/>
    <property type="match status" value="1"/>
</dbReference>